<keyword evidence="1" id="KW-0812">Transmembrane</keyword>
<keyword evidence="1" id="KW-0472">Membrane</keyword>
<proteinExistence type="predicted"/>
<accession>A0A2M4DJ67</accession>
<reference evidence="2" key="1">
    <citation type="submission" date="2018-01" db="EMBL/GenBank/DDBJ databases">
        <title>An insight into the sialome of Amazonian anophelines.</title>
        <authorList>
            <person name="Ribeiro J.M."/>
            <person name="Scarpassa V."/>
            <person name="Calvo E."/>
        </authorList>
    </citation>
    <scope>NUCLEOTIDE SEQUENCE</scope>
</reference>
<feature type="transmembrane region" description="Helical" evidence="1">
    <location>
        <begin position="187"/>
        <end position="205"/>
    </location>
</feature>
<name>A0A2M4DJ67_ANODA</name>
<protein>
    <submittedName>
        <fullName evidence="2">Uncharacterized protein</fullName>
    </submittedName>
</protein>
<evidence type="ECO:0000256" key="1">
    <source>
        <dbReference type="SAM" id="Phobius"/>
    </source>
</evidence>
<evidence type="ECO:0000313" key="2">
    <source>
        <dbReference type="EMBL" id="MBW77603.1"/>
    </source>
</evidence>
<feature type="transmembrane region" description="Helical" evidence="1">
    <location>
        <begin position="162"/>
        <end position="181"/>
    </location>
</feature>
<keyword evidence="1" id="KW-1133">Transmembrane helix</keyword>
<dbReference type="EMBL" id="GGFL01013425">
    <property type="protein sequence ID" value="MBW77603.1"/>
    <property type="molecule type" value="Transcribed_RNA"/>
</dbReference>
<dbReference type="AlphaFoldDB" id="A0A2M4DJ67"/>
<sequence>MMVRGGGRAAIVLFLLTRGIRTNKHQPIFLVVAHLTTDSGGSGSGSNRLRSSHFRFRRRVAAKCGRIVDETIRCRPSAFSSCNSCGFAVAICMVRRCSGFVFFSALQYDLFKDDGCCLHRILYFRLTERAGFVVRCFIRDIEMFIAAIVIRLMTSAFGEDAVFEWFLFVYIFLLAPVFLFFFFRVCYVGVLGVGVLSALRLWYLLECRYLPLTERLKTESRSCAGGHCCTRRGGTSPRSQHCR</sequence>
<organism evidence="2">
    <name type="scientific">Anopheles darlingi</name>
    <name type="common">Mosquito</name>
    <dbReference type="NCBI Taxonomy" id="43151"/>
    <lineage>
        <taxon>Eukaryota</taxon>
        <taxon>Metazoa</taxon>
        <taxon>Ecdysozoa</taxon>
        <taxon>Arthropoda</taxon>
        <taxon>Hexapoda</taxon>
        <taxon>Insecta</taxon>
        <taxon>Pterygota</taxon>
        <taxon>Neoptera</taxon>
        <taxon>Endopterygota</taxon>
        <taxon>Diptera</taxon>
        <taxon>Nematocera</taxon>
        <taxon>Culicoidea</taxon>
        <taxon>Culicidae</taxon>
        <taxon>Anophelinae</taxon>
        <taxon>Anopheles</taxon>
    </lineage>
</organism>